<dbReference type="Gene3D" id="2.70.220.10">
    <property type="entry name" value="Ganglioside GM2 activator"/>
    <property type="match status" value="1"/>
</dbReference>
<evidence type="ECO:0000256" key="2">
    <source>
        <dbReference type="SAM" id="SignalP"/>
    </source>
</evidence>
<dbReference type="InterPro" id="IPR036846">
    <property type="entry name" value="GM2-AP_sf"/>
</dbReference>
<organism evidence="4">
    <name type="scientific">Strongyloides stercoralis</name>
    <name type="common">Threadworm</name>
    <dbReference type="NCBI Taxonomy" id="6248"/>
    <lineage>
        <taxon>Eukaryota</taxon>
        <taxon>Metazoa</taxon>
        <taxon>Ecdysozoa</taxon>
        <taxon>Nematoda</taxon>
        <taxon>Chromadorea</taxon>
        <taxon>Rhabditida</taxon>
        <taxon>Tylenchina</taxon>
        <taxon>Panagrolaimomorpha</taxon>
        <taxon>Strongyloidoidea</taxon>
        <taxon>Strongyloididae</taxon>
        <taxon>Strongyloides</taxon>
    </lineage>
</organism>
<dbReference type="Proteomes" id="UP000035681">
    <property type="component" value="Unplaced"/>
</dbReference>
<feature type="chain" id="PRO_5005327307" evidence="2">
    <location>
        <begin position="22"/>
        <end position="302"/>
    </location>
</feature>
<dbReference type="WBParaSite" id="SSTP_0000346700.1">
    <property type="protein sequence ID" value="SSTP_0000346700.1"/>
    <property type="gene ID" value="SSTP_0000346700"/>
</dbReference>
<dbReference type="AlphaFoldDB" id="A0A0K0E1U8"/>
<feature type="signal peptide" evidence="2">
    <location>
        <begin position="1"/>
        <end position="21"/>
    </location>
</feature>
<dbReference type="PANTHER" id="PTHR37976:SF1">
    <property type="entry name" value="PROTEIN CBG16926"/>
    <property type="match status" value="1"/>
</dbReference>
<accession>A0A0K0E1U8</accession>
<dbReference type="SUPFAM" id="SSF63707">
    <property type="entry name" value="Ganglioside M2 (gm2) activator"/>
    <property type="match status" value="1"/>
</dbReference>
<keyword evidence="3" id="KW-1185">Reference proteome</keyword>
<evidence type="ECO:0000313" key="4">
    <source>
        <dbReference type="WBParaSite" id="SSTP_0000346700.1"/>
    </source>
</evidence>
<evidence type="ECO:0000313" key="5">
    <source>
        <dbReference type="WBParaSite" id="TCONS_00000198.p1"/>
    </source>
</evidence>
<reference evidence="4" key="1">
    <citation type="submission" date="2015-08" db="UniProtKB">
        <authorList>
            <consortium name="WormBaseParasite"/>
        </authorList>
    </citation>
    <scope>IDENTIFICATION</scope>
</reference>
<name>A0A0K0E1U8_STRER</name>
<evidence type="ECO:0000256" key="1">
    <source>
        <dbReference type="ARBA" id="ARBA00022729"/>
    </source>
</evidence>
<evidence type="ECO:0000313" key="3">
    <source>
        <dbReference type="Proteomes" id="UP000035681"/>
    </source>
</evidence>
<dbReference type="PANTHER" id="PTHR37976">
    <property type="entry name" value="PROTEIN CBG16927"/>
    <property type="match status" value="1"/>
</dbReference>
<sequence>MMILSIVVVLILGIFSKYCIPLSVDSDFKVDLELIKHQPCAYNTEKSKWNKKIEFQKGTDKSGPKLVQISNSPPCYSLTGIVKVHETFRNPFSIYLEIRTSTNKKQLPEPCRRRGKDGCGGIGSCLYCNACEQLSNNVSNGTSDQLGSLVKAKLLINNKPMNCDNVLEPGTYDNIQLAFCLPTLDEILNSQGLTKEEFKTYIFSDEDGGKGSGNPSHHSIPLFATVYIFDINVKEHMIAQMKVEKFYKEKEEKNSKKCFFCDNSLPSNVYWNLPFNKIIFENKEHVACHKIYGNVKISKVNH</sequence>
<keyword evidence="1 2" id="KW-0732">Signal</keyword>
<protein>
    <submittedName>
        <fullName evidence="4 5">Uncharacterized protein</fullName>
    </submittedName>
</protein>
<dbReference type="WBParaSite" id="TCONS_00000198.p1">
    <property type="protein sequence ID" value="TCONS_00000198.p1"/>
    <property type="gene ID" value="XLOC_000225"/>
</dbReference>
<proteinExistence type="predicted"/>